<proteinExistence type="predicted"/>
<name>A0ACB9BA20_ARCLA</name>
<protein>
    <submittedName>
        <fullName evidence="1">Uncharacterized protein</fullName>
    </submittedName>
</protein>
<gene>
    <name evidence="1" type="ORF">L6452_20266</name>
</gene>
<keyword evidence="2" id="KW-1185">Reference proteome</keyword>
<reference evidence="1 2" key="2">
    <citation type="journal article" date="2022" name="Mol. Ecol. Resour.">
        <title>The genomes of chicory, endive, great burdock and yacon provide insights into Asteraceae paleo-polyploidization history and plant inulin production.</title>
        <authorList>
            <person name="Fan W."/>
            <person name="Wang S."/>
            <person name="Wang H."/>
            <person name="Wang A."/>
            <person name="Jiang F."/>
            <person name="Liu H."/>
            <person name="Zhao H."/>
            <person name="Xu D."/>
            <person name="Zhang Y."/>
        </authorList>
    </citation>
    <scope>NUCLEOTIDE SEQUENCE [LARGE SCALE GENOMIC DNA]</scope>
    <source>
        <strain evidence="2">cv. Niubang</strain>
    </source>
</reference>
<dbReference type="Proteomes" id="UP001055879">
    <property type="component" value="Linkage Group LG06"/>
</dbReference>
<evidence type="ECO:0000313" key="2">
    <source>
        <dbReference type="Proteomes" id="UP001055879"/>
    </source>
</evidence>
<sequence>MMRKRATRVKDRAREMLNDGDHISRLPDDVIHHIFSFIDTRFAVQSSLLSSRWINTWKSHPHLNFEIDHSANHTSGFRFPNFVHRFLSARDDNVEISTIDFRSNSIRLPLLKEIIIYAMSHKTQKLNIEFLRGGHTRRGGFDISLFRSQFLQHLCLGIDFGVFITLTLTWDLPALTTLNLDGVTFTLDPHDGARGSVELFSCFSNLKTLVLVNCRFLNIDQFVIMSNGLESLTMIDLHHTDSFVISAPKLSSFTYNGMARFSLLAKGLHSLETVNFHTFYHRSLQKQPELVELMINTFHQLFKAKFLTLNSDALKFLSEFPELLKRRRCPFMNLQSLTLVEHQLPISSIVFADVLTYFHSSSPDLTVNFELDLAPVRVRCVDGH</sequence>
<comment type="caution">
    <text evidence="1">The sequence shown here is derived from an EMBL/GenBank/DDBJ whole genome shotgun (WGS) entry which is preliminary data.</text>
</comment>
<evidence type="ECO:0000313" key="1">
    <source>
        <dbReference type="EMBL" id="KAI3719369.1"/>
    </source>
</evidence>
<organism evidence="1 2">
    <name type="scientific">Arctium lappa</name>
    <name type="common">Greater burdock</name>
    <name type="synonym">Lappa major</name>
    <dbReference type="NCBI Taxonomy" id="4217"/>
    <lineage>
        <taxon>Eukaryota</taxon>
        <taxon>Viridiplantae</taxon>
        <taxon>Streptophyta</taxon>
        <taxon>Embryophyta</taxon>
        <taxon>Tracheophyta</taxon>
        <taxon>Spermatophyta</taxon>
        <taxon>Magnoliopsida</taxon>
        <taxon>eudicotyledons</taxon>
        <taxon>Gunneridae</taxon>
        <taxon>Pentapetalae</taxon>
        <taxon>asterids</taxon>
        <taxon>campanulids</taxon>
        <taxon>Asterales</taxon>
        <taxon>Asteraceae</taxon>
        <taxon>Carduoideae</taxon>
        <taxon>Cardueae</taxon>
        <taxon>Arctiinae</taxon>
        <taxon>Arctium</taxon>
    </lineage>
</organism>
<dbReference type="EMBL" id="CM042052">
    <property type="protein sequence ID" value="KAI3719369.1"/>
    <property type="molecule type" value="Genomic_DNA"/>
</dbReference>
<reference evidence="2" key="1">
    <citation type="journal article" date="2022" name="Mol. Ecol. Resour.">
        <title>The genomes of chicory, endive, great burdock and yacon provide insights into Asteraceae palaeo-polyploidization history and plant inulin production.</title>
        <authorList>
            <person name="Fan W."/>
            <person name="Wang S."/>
            <person name="Wang H."/>
            <person name="Wang A."/>
            <person name="Jiang F."/>
            <person name="Liu H."/>
            <person name="Zhao H."/>
            <person name="Xu D."/>
            <person name="Zhang Y."/>
        </authorList>
    </citation>
    <scope>NUCLEOTIDE SEQUENCE [LARGE SCALE GENOMIC DNA]</scope>
    <source>
        <strain evidence="2">cv. Niubang</strain>
    </source>
</reference>
<accession>A0ACB9BA20</accession>